<accession>A0AAV6JCW4</accession>
<name>A0AAV6JCW4_9ERIC</name>
<proteinExistence type="predicted"/>
<evidence type="ECO:0000313" key="2">
    <source>
        <dbReference type="EMBL" id="KAG5538068.1"/>
    </source>
</evidence>
<gene>
    <name evidence="2" type="ORF">RHGRI_025227</name>
</gene>
<evidence type="ECO:0000313" key="3">
    <source>
        <dbReference type="Proteomes" id="UP000823749"/>
    </source>
</evidence>
<organism evidence="2 3">
    <name type="scientific">Rhododendron griersonianum</name>
    <dbReference type="NCBI Taxonomy" id="479676"/>
    <lineage>
        <taxon>Eukaryota</taxon>
        <taxon>Viridiplantae</taxon>
        <taxon>Streptophyta</taxon>
        <taxon>Embryophyta</taxon>
        <taxon>Tracheophyta</taxon>
        <taxon>Spermatophyta</taxon>
        <taxon>Magnoliopsida</taxon>
        <taxon>eudicotyledons</taxon>
        <taxon>Gunneridae</taxon>
        <taxon>Pentapetalae</taxon>
        <taxon>asterids</taxon>
        <taxon>Ericales</taxon>
        <taxon>Ericaceae</taxon>
        <taxon>Ericoideae</taxon>
        <taxon>Rhodoreae</taxon>
        <taxon>Rhododendron</taxon>
    </lineage>
</organism>
<keyword evidence="3" id="KW-1185">Reference proteome</keyword>
<dbReference type="AlphaFoldDB" id="A0AAV6JCW4"/>
<feature type="coiled-coil region" evidence="1">
    <location>
        <begin position="47"/>
        <end position="113"/>
    </location>
</feature>
<reference evidence="2" key="1">
    <citation type="submission" date="2020-08" db="EMBL/GenBank/DDBJ databases">
        <title>Plant Genome Project.</title>
        <authorList>
            <person name="Zhang R.-G."/>
        </authorList>
    </citation>
    <scope>NUCLEOTIDE SEQUENCE</scope>
    <source>
        <strain evidence="2">WSP0</strain>
        <tissue evidence="2">Leaf</tissue>
    </source>
</reference>
<dbReference type="EMBL" id="JACTNZ010000008">
    <property type="protein sequence ID" value="KAG5538068.1"/>
    <property type="molecule type" value="Genomic_DNA"/>
</dbReference>
<sequence length="190" mass="22049">MVSRRFLWFWLPDLSRPPFQYGRDPASGMVTSVGVGSGVYQFIARTNQEMARRKQEHSARLKKLTSKFEEQLAKDKQQLADDKEQLAKDEEQLAKFKEQLAKDEEKLANYKARVDYQMVEACKEHEMLTKQLLLLNREKAEVGGESTEFKSRILVSNLFMLYVFFTKDEGTQTGESGKETCLEHRIQNLS</sequence>
<dbReference type="Proteomes" id="UP000823749">
    <property type="component" value="Chromosome 8"/>
</dbReference>
<comment type="caution">
    <text evidence="2">The sequence shown here is derived from an EMBL/GenBank/DDBJ whole genome shotgun (WGS) entry which is preliminary data.</text>
</comment>
<keyword evidence="1" id="KW-0175">Coiled coil</keyword>
<protein>
    <submittedName>
        <fullName evidence="2">Uncharacterized protein</fullName>
    </submittedName>
</protein>
<evidence type="ECO:0000256" key="1">
    <source>
        <dbReference type="SAM" id="Coils"/>
    </source>
</evidence>